<evidence type="ECO:0000313" key="1">
    <source>
        <dbReference type="EMBL" id="KPQ41322.1"/>
    </source>
</evidence>
<gene>
    <name evidence="1" type="ORF">MPEBLZ_04130</name>
</gene>
<dbReference type="AlphaFoldDB" id="A0A0N8KQ71"/>
<evidence type="ECO:0000313" key="2">
    <source>
        <dbReference type="Proteomes" id="UP000050360"/>
    </source>
</evidence>
<organism evidence="1 2">
    <name type="scientific">Candidatus Methanoperedens nitratireducens</name>
    <dbReference type="NCBI Taxonomy" id="1392998"/>
    <lineage>
        <taxon>Archaea</taxon>
        <taxon>Methanobacteriati</taxon>
        <taxon>Methanobacteriota</taxon>
        <taxon>Stenosarchaea group</taxon>
        <taxon>Methanomicrobia</taxon>
        <taxon>Methanosarcinales</taxon>
        <taxon>ANME-2 cluster</taxon>
        <taxon>Candidatus Methanoperedentaceae</taxon>
        <taxon>Candidatus Methanoperedens</taxon>
    </lineage>
</organism>
<dbReference type="EMBL" id="LKCM01000374">
    <property type="protein sequence ID" value="KPQ41322.1"/>
    <property type="molecule type" value="Genomic_DNA"/>
</dbReference>
<accession>A0A0N8KQ71</accession>
<comment type="caution">
    <text evidence="1">The sequence shown here is derived from an EMBL/GenBank/DDBJ whole genome shotgun (WGS) entry which is preliminary data.</text>
</comment>
<reference evidence="1 2" key="1">
    <citation type="submission" date="2015-09" db="EMBL/GenBank/DDBJ databases">
        <title>A metagenomics-based metabolic model of nitrate-dependent anaerobic oxidation of methane by Methanoperedens-like archaea.</title>
        <authorList>
            <person name="Arshad A."/>
            <person name="Speth D.R."/>
            <person name="De Graaf R.M."/>
            <person name="Op Den Camp H.J."/>
            <person name="Jetten M.S."/>
            <person name="Welte C.U."/>
        </authorList>
    </citation>
    <scope>NUCLEOTIDE SEQUENCE [LARGE SCALE GENOMIC DNA]</scope>
</reference>
<dbReference type="Proteomes" id="UP000050360">
    <property type="component" value="Unassembled WGS sequence"/>
</dbReference>
<name>A0A0N8KQ71_9EURY</name>
<protein>
    <submittedName>
        <fullName evidence="1">MULE transposase domain protein</fullName>
    </submittedName>
</protein>
<proteinExistence type="predicted"/>
<sequence>MSFTRTFKRKNKNGTVRTYYAEVESVRVGDKVFQRYIRPLSIDPEHPKNIPIEPVRFSYLALRLMQDTLKPNDLFEMLEKIGQPVKKEALEKIGINYDFKKKNILNLPLLQEDLKIKNPDRCPICKEYPVRQTTYKRKITTLSGEHIISFKKKYCRYHGLINKETISAIQKICPIKRNFDTKVIIAIGLLRWSFNYQREEIQMLLEGQGIHISTGEISILSEEFLLRFYALHNKHRSRMKKIFKKNGGYILNLDRSAGSGNEITLTAREEMTGFTIDSCIMLSESREYIIPFLRSIRKKYGKPLTVVRDISEEIADSVSKVFPRVSQQVCHYHFVHRLGVIIFKHRYEELQRIILKTKIIARIVALKKTCMDGISSYEKTLIAEHYWITLAIEYVLYPIERKSDYPFVLPYLEVINRITEVLKILKKIVMWNAKHNIGVKVILKFEKYLKKLTEIMEIKVCCNKIRHIQSWFEEIRKELQVNPEFSDKEQNLIPTKVNKNEMEQKFYDMIIKIRDQGQRSGGEYVEISKKIFQNCHDHMDELFVKVKDMNGEEIRIISHNGIEKLNHRRGRMHIRRRTGRTGRDRTTIQMEKYAALLAVFSNIENAEYIKTVLAEIKDFVKDMQDVTGKDILDAKKLIRIS</sequence>